<evidence type="ECO:0000313" key="3">
    <source>
        <dbReference type="Proteomes" id="UP000034307"/>
    </source>
</evidence>
<proteinExistence type="predicted"/>
<comment type="caution">
    <text evidence="2">The sequence shown here is derived from an EMBL/GenBank/DDBJ whole genome shotgun (WGS) entry which is preliminary data.</text>
</comment>
<evidence type="ECO:0000313" key="2">
    <source>
        <dbReference type="EMBL" id="KKU57474.1"/>
    </source>
</evidence>
<organism evidence="2 3">
    <name type="scientific">Candidatus Amesbacteria bacterium GW2011_GWA2_47_11b</name>
    <dbReference type="NCBI Taxonomy" id="1618358"/>
    <lineage>
        <taxon>Bacteria</taxon>
        <taxon>Candidatus Amesiibacteriota</taxon>
    </lineage>
</organism>
<dbReference type="STRING" id="1618358.UX80_C0015G0008"/>
<accession>A0A0G1RJG6</accession>
<sequence>MSSQGQGKLESMENKQKHLEFIQGAINRMASNLFFLRGWAITLITAIFALSLKDTNRSLIFVAYLPVAVFWILDGYFLSQERLFRLLYDYVRKLNENKIDFSMDTSKFTKDKGNSWISAMFSSTLLFFYLPLIGVILLITYLVK</sequence>
<keyword evidence="1" id="KW-0812">Transmembrane</keyword>
<feature type="transmembrane region" description="Helical" evidence="1">
    <location>
        <begin position="116"/>
        <end position="143"/>
    </location>
</feature>
<reference evidence="2 3" key="1">
    <citation type="journal article" date="2015" name="Nature">
        <title>rRNA introns, odd ribosomes, and small enigmatic genomes across a large radiation of phyla.</title>
        <authorList>
            <person name="Brown C.T."/>
            <person name="Hug L.A."/>
            <person name="Thomas B.C."/>
            <person name="Sharon I."/>
            <person name="Castelle C.J."/>
            <person name="Singh A."/>
            <person name="Wilkins M.J."/>
            <person name="Williams K.H."/>
            <person name="Banfield J.F."/>
        </authorList>
    </citation>
    <scope>NUCLEOTIDE SEQUENCE [LARGE SCALE GENOMIC DNA]</scope>
</reference>
<dbReference type="EMBL" id="LCNO01000015">
    <property type="protein sequence ID" value="KKU57474.1"/>
    <property type="molecule type" value="Genomic_DNA"/>
</dbReference>
<feature type="transmembrane region" description="Helical" evidence="1">
    <location>
        <begin position="59"/>
        <end position="78"/>
    </location>
</feature>
<feature type="transmembrane region" description="Helical" evidence="1">
    <location>
        <begin position="34"/>
        <end position="52"/>
    </location>
</feature>
<protein>
    <submittedName>
        <fullName evidence="2">Uncharacterized protein</fullName>
    </submittedName>
</protein>
<evidence type="ECO:0000256" key="1">
    <source>
        <dbReference type="SAM" id="Phobius"/>
    </source>
</evidence>
<keyword evidence="1" id="KW-0472">Membrane</keyword>
<dbReference type="Proteomes" id="UP000034307">
    <property type="component" value="Unassembled WGS sequence"/>
</dbReference>
<gene>
    <name evidence="2" type="ORF">UX80_C0015G0008</name>
</gene>
<keyword evidence="1" id="KW-1133">Transmembrane helix</keyword>
<dbReference type="AlphaFoldDB" id="A0A0G1RJG6"/>
<name>A0A0G1RJG6_9BACT</name>